<sequence length="79" mass="9165">MKIRAPIEKSFIRSAKISETQFTSFGIFSMTTLHLHMHSSWIHISKSFFQFPLISPWIPLIVRAQSSLNNNIFPISLPY</sequence>
<dbReference type="Proteomes" id="UP000032142">
    <property type="component" value="Unassembled WGS sequence"/>
</dbReference>
<keyword evidence="2" id="KW-1185">Reference proteome</keyword>
<dbReference type="EMBL" id="KN424383">
    <property type="protein sequence ID" value="KHG23266.1"/>
    <property type="molecule type" value="Genomic_DNA"/>
</dbReference>
<gene>
    <name evidence="1" type="ORF">F383_28479</name>
</gene>
<accession>A0A0B0PIQ5</accession>
<evidence type="ECO:0000313" key="2">
    <source>
        <dbReference type="Proteomes" id="UP000032142"/>
    </source>
</evidence>
<name>A0A0B0PIQ5_GOSAR</name>
<proteinExistence type="predicted"/>
<protein>
    <submittedName>
        <fullName evidence="1">High-affinity nitrate transporter 2.2-like protein</fullName>
    </submittedName>
</protein>
<organism evidence="1 2">
    <name type="scientific">Gossypium arboreum</name>
    <name type="common">Tree cotton</name>
    <name type="synonym">Gossypium nanking</name>
    <dbReference type="NCBI Taxonomy" id="29729"/>
    <lineage>
        <taxon>Eukaryota</taxon>
        <taxon>Viridiplantae</taxon>
        <taxon>Streptophyta</taxon>
        <taxon>Embryophyta</taxon>
        <taxon>Tracheophyta</taxon>
        <taxon>Spermatophyta</taxon>
        <taxon>Magnoliopsida</taxon>
        <taxon>eudicotyledons</taxon>
        <taxon>Gunneridae</taxon>
        <taxon>Pentapetalae</taxon>
        <taxon>rosids</taxon>
        <taxon>malvids</taxon>
        <taxon>Malvales</taxon>
        <taxon>Malvaceae</taxon>
        <taxon>Malvoideae</taxon>
        <taxon>Gossypium</taxon>
    </lineage>
</organism>
<reference evidence="2" key="1">
    <citation type="submission" date="2014-09" db="EMBL/GenBank/DDBJ databases">
        <authorList>
            <person name="Mudge J."/>
            <person name="Ramaraj T."/>
            <person name="Lindquist I.E."/>
            <person name="Bharti A.K."/>
            <person name="Sundararajan A."/>
            <person name="Cameron C.T."/>
            <person name="Woodward J.E."/>
            <person name="May G.D."/>
            <person name="Brubaker C."/>
            <person name="Broadhvest J."/>
            <person name="Wilkins T.A."/>
        </authorList>
    </citation>
    <scope>NUCLEOTIDE SEQUENCE</scope>
    <source>
        <strain evidence="2">cv. AKA8401</strain>
    </source>
</reference>
<dbReference type="AlphaFoldDB" id="A0A0B0PIQ5"/>
<evidence type="ECO:0000313" key="1">
    <source>
        <dbReference type="EMBL" id="KHG23266.1"/>
    </source>
</evidence>